<evidence type="ECO:0000313" key="1">
    <source>
        <dbReference type="EMBL" id="KAH7689942.1"/>
    </source>
</evidence>
<organism evidence="1 2">
    <name type="scientific">Dioscorea alata</name>
    <name type="common">Purple yam</name>
    <dbReference type="NCBI Taxonomy" id="55571"/>
    <lineage>
        <taxon>Eukaryota</taxon>
        <taxon>Viridiplantae</taxon>
        <taxon>Streptophyta</taxon>
        <taxon>Embryophyta</taxon>
        <taxon>Tracheophyta</taxon>
        <taxon>Spermatophyta</taxon>
        <taxon>Magnoliopsida</taxon>
        <taxon>Liliopsida</taxon>
        <taxon>Dioscoreales</taxon>
        <taxon>Dioscoreaceae</taxon>
        <taxon>Dioscorea</taxon>
    </lineage>
</organism>
<sequence length="214" mass="24116">MSIEASATFTVMEPETMSRMFTGELHPDRDFFIYSRHFNCPQSWRQMDALESTKVAYCTSSGMCAISSALLQLCPEGSHIVASSCFCGSTHSLLSHFLPRSCSIRNTFVDISNIDEVRDAIRVGDTKVLYMESVSIPTLTIVDVLTLNAVAHEKNVLLFIDNTRSSSFPYPLTELQAQLHFLFFPLSSQLVLLLHLINLIMFFFHSTIVWISNC</sequence>
<proteinExistence type="predicted"/>
<comment type="caution">
    <text evidence="1">The sequence shown here is derived from an EMBL/GenBank/DDBJ whole genome shotgun (WGS) entry which is preliminary data.</text>
</comment>
<dbReference type="EMBL" id="CM037012">
    <property type="protein sequence ID" value="KAH7689942.1"/>
    <property type="molecule type" value="Genomic_DNA"/>
</dbReference>
<reference evidence="2" key="1">
    <citation type="journal article" date="2022" name="Nat. Commun.">
        <title>Chromosome evolution and the genetic basis of agronomically important traits in greater yam.</title>
        <authorList>
            <person name="Bredeson J.V."/>
            <person name="Lyons J.B."/>
            <person name="Oniyinde I.O."/>
            <person name="Okereke N.R."/>
            <person name="Kolade O."/>
            <person name="Nnabue I."/>
            <person name="Nwadili C.O."/>
            <person name="Hribova E."/>
            <person name="Parker M."/>
            <person name="Nwogha J."/>
            <person name="Shu S."/>
            <person name="Carlson J."/>
            <person name="Kariba R."/>
            <person name="Muthemba S."/>
            <person name="Knop K."/>
            <person name="Barton G.J."/>
            <person name="Sherwood A.V."/>
            <person name="Lopez-Montes A."/>
            <person name="Asiedu R."/>
            <person name="Jamnadass R."/>
            <person name="Muchugi A."/>
            <person name="Goodstein D."/>
            <person name="Egesi C.N."/>
            <person name="Featherston J."/>
            <person name="Asfaw A."/>
            <person name="Simpson G.G."/>
            <person name="Dolezel J."/>
            <person name="Hendre P.S."/>
            <person name="Van Deynze A."/>
            <person name="Kumar P.L."/>
            <person name="Obidiegwu J.E."/>
            <person name="Bhattacharjee R."/>
            <person name="Rokhsar D.S."/>
        </authorList>
    </citation>
    <scope>NUCLEOTIDE SEQUENCE [LARGE SCALE GENOMIC DNA]</scope>
    <source>
        <strain evidence="2">cv. TDa95/00328</strain>
    </source>
</reference>
<keyword evidence="1" id="KW-0456">Lyase</keyword>
<name>A0ACB7WP53_DIOAL</name>
<dbReference type="Proteomes" id="UP000827976">
    <property type="component" value="Chromosome 2"/>
</dbReference>
<protein>
    <submittedName>
        <fullName evidence="1">Methionine gamma-lyase protein</fullName>
        <ecNumber evidence="1">4.4.1.11</ecNumber>
    </submittedName>
</protein>
<gene>
    <name evidence="1" type="ORF">IHE45_02G014900</name>
</gene>
<keyword evidence="2" id="KW-1185">Reference proteome</keyword>
<evidence type="ECO:0000313" key="2">
    <source>
        <dbReference type="Proteomes" id="UP000827976"/>
    </source>
</evidence>
<accession>A0ACB7WP53</accession>
<dbReference type="EC" id="4.4.1.11" evidence="1"/>